<dbReference type="EMBL" id="QMKO01001502">
    <property type="protein sequence ID" value="RTG89460.1"/>
    <property type="molecule type" value="Genomic_DNA"/>
</dbReference>
<dbReference type="STRING" id="6184.A0A430QP31"/>
<dbReference type="InterPro" id="IPR012347">
    <property type="entry name" value="Ferritin-like"/>
</dbReference>
<dbReference type="GO" id="GO:0008198">
    <property type="term" value="F:ferrous iron binding"/>
    <property type="evidence" value="ECO:0007669"/>
    <property type="project" value="TreeGrafter"/>
</dbReference>
<dbReference type="EC" id="1.16.3.1" evidence="9"/>
<dbReference type="GO" id="GO:0008199">
    <property type="term" value="F:ferric iron binding"/>
    <property type="evidence" value="ECO:0007669"/>
    <property type="project" value="InterPro"/>
</dbReference>
<evidence type="ECO:0000313" key="11">
    <source>
        <dbReference type="EMBL" id="RTG89460.1"/>
    </source>
</evidence>
<evidence type="ECO:0000256" key="4">
    <source>
        <dbReference type="ARBA" id="ARBA00023002"/>
    </source>
</evidence>
<evidence type="ECO:0000256" key="6">
    <source>
        <dbReference type="ARBA" id="ARBA00025111"/>
    </source>
</evidence>
<accession>A0A430QP31</accession>
<sequence>MNTILLYLTDTGHQEDLDKAVKMSIILDNKPPIQIRGEVEDPTALDDQVENGLNDQILTEYEAFYIYDHIASYLSRPEVGLSGFAKFFRESANEELEHARKFSEFVNKRNSKVVLKNILLASSGVPMDFKNIHEVIDTAIRKELQVTAHINELHKLASQMNDAITQDFLDDFLQEQVNSVSKLREMRARLHLDNSAVYLMDKEFR</sequence>
<evidence type="ECO:0000256" key="7">
    <source>
        <dbReference type="ARBA" id="ARBA00047990"/>
    </source>
</evidence>
<dbReference type="GO" id="GO:0005737">
    <property type="term" value="C:cytoplasm"/>
    <property type="evidence" value="ECO:0007669"/>
    <property type="project" value="TreeGrafter"/>
</dbReference>
<dbReference type="PROSITE" id="PS50905">
    <property type="entry name" value="FERRITIN_LIKE"/>
    <property type="match status" value="1"/>
</dbReference>
<evidence type="ECO:0000256" key="1">
    <source>
        <dbReference type="ARBA" id="ARBA00007513"/>
    </source>
</evidence>
<keyword evidence="12" id="KW-1185">Reference proteome</keyword>
<protein>
    <recommendedName>
        <fullName evidence="9">Ferritin</fullName>
        <ecNumber evidence="9">1.16.3.1</ecNumber>
    </recommendedName>
</protein>
<feature type="binding site" evidence="8">
    <location>
        <position position="95"/>
    </location>
    <ligand>
        <name>Fe cation</name>
        <dbReference type="ChEBI" id="CHEBI:24875"/>
        <label>1</label>
    </ligand>
</feature>
<keyword evidence="2 9" id="KW-0409">Iron storage</keyword>
<comment type="caution">
    <text evidence="11">The sequence shown here is derived from an EMBL/GenBank/DDBJ whole genome shotgun (WGS) entry which is preliminary data.</text>
</comment>
<keyword evidence="3 8" id="KW-0479">Metal-binding</keyword>
<dbReference type="GO" id="GO:0004322">
    <property type="term" value="F:ferroxidase activity"/>
    <property type="evidence" value="ECO:0007669"/>
    <property type="project" value="UniProtKB-EC"/>
</dbReference>
<evidence type="ECO:0000256" key="9">
    <source>
        <dbReference type="RuleBase" id="RU361145"/>
    </source>
</evidence>
<reference evidence="11 12" key="1">
    <citation type="journal article" date="2019" name="PLoS Pathog.">
        <title>Genome sequence of the bovine parasite Schistosoma bovis Tanzania.</title>
        <authorList>
            <person name="Oey H."/>
            <person name="Zakrzewski M."/>
            <person name="Gobert G."/>
            <person name="Gravermann K."/>
            <person name="Stoye J."/>
            <person name="Jones M."/>
            <person name="Mcmanus D."/>
            <person name="Krause L."/>
        </authorList>
    </citation>
    <scope>NUCLEOTIDE SEQUENCE [LARGE SCALE GENOMIC DNA]</scope>
    <source>
        <strain evidence="11 12">TAN1997</strain>
    </source>
</reference>
<keyword evidence="4 9" id="KW-0560">Oxidoreductase</keyword>
<evidence type="ECO:0000256" key="2">
    <source>
        <dbReference type="ARBA" id="ARBA00022434"/>
    </source>
</evidence>
<evidence type="ECO:0000313" key="12">
    <source>
        <dbReference type="Proteomes" id="UP000290809"/>
    </source>
</evidence>
<dbReference type="PANTHER" id="PTHR11431">
    <property type="entry name" value="FERRITIN"/>
    <property type="match status" value="1"/>
</dbReference>
<comment type="function">
    <text evidence="9">Stores iron in a soluble, non-toxic, readily available form. Important for iron homeostasis. Iron is taken up in the ferrous form and deposited as ferric hydroxides after oxidation.</text>
</comment>
<evidence type="ECO:0000259" key="10">
    <source>
        <dbReference type="PROSITE" id="PS50905"/>
    </source>
</evidence>
<dbReference type="Gene3D" id="1.20.1260.10">
    <property type="match status" value="1"/>
</dbReference>
<feature type="binding site" evidence="8">
    <location>
        <position position="143"/>
    </location>
    <ligand>
        <name>Fe cation</name>
        <dbReference type="ChEBI" id="CHEBI:24875"/>
        <label>1</label>
    </ligand>
</feature>
<dbReference type="AlphaFoldDB" id="A0A430QP31"/>
<dbReference type="Pfam" id="PF00210">
    <property type="entry name" value="Ferritin"/>
    <property type="match status" value="1"/>
</dbReference>
<organism evidence="11 12">
    <name type="scientific">Schistosoma bovis</name>
    <name type="common">Blood fluke</name>
    <dbReference type="NCBI Taxonomy" id="6184"/>
    <lineage>
        <taxon>Eukaryota</taxon>
        <taxon>Metazoa</taxon>
        <taxon>Spiralia</taxon>
        <taxon>Lophotrochozoa</taxon>
        <taxon>Platyhelminthes</taxon>
        <taxon>Trematoda</taxon>
        <taxon>Digenea</taxon>
        <taxon>Strigeidida</taxon>
        <taxon>Schistosomatoidea</taxon>
        <taxon>Schistosomatidae</taxon>
        <taxon>Schistosoma</taxon>
    </lineage>
</organism>
<dbReference type="GO" id="GO:0006826">
    <property type="term" value="P:iron ion transport"/>
    <property type="evidence" value="ECO:0007669"/>
    <property type="project" value="InterPro"/>
</dbReference>
<feature type="binding site" evidence="8">
    <location>
        <position position="98"/>
    </location>
    <ligand>
        <name>Fe cation</name>
        <dbReference type="ChEBI" id="CHEBI:24875"/>
        <label>1</label>
    </ligand>
</feature>
<gene>
    <name evidence="11" type="ORF">DC041_0003620</name>
</gene>
<keyword evidence="5 8" id="KW-0408">Iron</keyword>
<dbReference type="GO" id="GO:0006879">
    <property type="term" value="P:intracellular iron ion homeostasis"/>
    <property type="evidence" value="ECO:0007669"/>
    <property type="project" value="UniProtKB-KW"/>
</dbReference>
<dbReference type="InterPro" id="IPR009078">
    <property type="entry name" value="Ferritin-like_SF"/>
</dbReference>
<name>A0A430QP31_SCHBO</name>
<feature type="binding site" evidence="8">
    <location>
        <position position="176"/>
    </location>
    <ligand>
        <name>Fe cation</name>
        <dbReference type="ChEBI" id="CHEBI:24875"/>
        <label>1</label>
    </ligand>
</feature>
<evidence type="ECO:0000256" key="8">
    <source>
        <dbReference type="PIRSR" id="PIRSR601519-1"/>
    </source>
</evidence>
<dbReference type="SUPFAM" id="SSF47240">
    <property type="entry name" value="Ferritin-like"/>
    <property type="match status" value="1"/>
</dbReference>
<comment type="catalytic activity">
    <reaction evidence="7 9">
        <text>4 Fe(2+) + O2 + 4 H(+) = 4 Fe(3+) + 2 H2O</text>
        <dbReference type="Rhea" id="RHEA:11148"/>
        <dbReference type="ChEBI" id="CHEBI:15377"/>
        <dbReference type="ChEBI" id="CHEBI:15378"/>
        <dbReference type="ChEBI" id="CHEBI:15379"/>
        <dbReference type="ChEBI" id="CHEBI:29033"/>
        <dbReference type="ChEBI" id="CHEBI:29034"/>
        <dbReference type="EC" id="1.16.3.1"/>
    </reaction>
</comment>
<dbReference type="InterPro" id="IPR001519">
    <property type="entry name" value="Ferritin"/>
</dbReference>
<feature type="binding site" evidence="8">
    <location>
        <position position="60"/>
    </location>
    <ligand>
        <name>Fe cation</name>
        <dbReference type="ChEBI" id="CHEBI:24875"/>
        <label>1</label>
    </ligand>
</feature>
<dbReference type="InterPro" id="IPR009040">
    <property type="entry name" value="Ferritin-like_diiron"/>
</dbReference>
<dbReference type="Proteomes" id="UP000290809">
    <property type="component" value="Unassembled WGS sequence"/>
</dbReference>
<comment type="similarity">
    <text evidence="1 9">Belongs to the ferritin family.</text>
</comment>
<evidence type="ECO:0000256" key="3">
    <source>
        <dbReference type="ARBA" id="ARBA00022723"/>
    </source>
</evidence>
<proteinExistence type="inferred from homology"/>
<feature type="domain" description="Ferritin-like diiron" evidence="10">
    <location>
        <begin position="43"/>
        <end position="194"/>
    </location>
</feature>
<evidence type="ECO:0000256" key="5">
    <source>
        <dbReference type="ARBA" id="ARBA00023004"/>
    </source>
</evidence>
<dbReference type="PANTHER" id="PTHR11431:SF75">
    <property type="entry name" value="FERRITIN"/>
    <property type="match status" value="1"/>
</dbReference>
<comment type="function">
    <text evidence="6">Stores iron in a soluble, non-toxic, readily available form. Important for iron homeostasis. Has ferroxidase activity. Iron is taken up in the ferrous form and deposited as ferric hydroxides after oxidation.</text>
</comment>
<dbReference type="InterPro" id="IPR008331">
    <property type="entry name" value="Ferritin_DPS_dom"/>
</dbReference>